<dbReference type="eggNOG" id="COG2197">
    <property type="taxonomic scope" value="Bacteria"/>
</dbReference>
<evidence type="ECO:0000313" key="3">
    <source>
        <dbReference type="Proteomes" id="UP000008710"/>
    </source>
</evidence>
<sequence length="537" mass="59602">MSPEQILARLTDRYALLTRGNRSAPSRQQTLRMCIDWSYDLCTPMEQKVWAQLSVFAGGFELDAAEEVCDADPAADELLDTVTFLVDKSILTREAVGATVRFRMLEILRDYGREKAQEAGEYPDLRRRHREYYERLALEAEADWISSRQLEWITGLGRGQPNLREALEFCSSDNPHTGLRITAALFPFWLSRGLLSEGRHWFDRLLTHLTGPLTVERAKAFYADSILAGLQGDLQVPTALVRQGRLLADQRTDPISRAHLDLAEGFLALFGGQLPDARAHLDEAVQVYAARGDLLCQVVALLGLELTHDMLGEAERAIDCHERVLAITEPRGEVVYRSYTLWALAVAVWRHGDRARAIRLLEQSLQLNRGVNGRLNASLCLQALAWIAAEEHNSRLAAVLMGAAEELAWSVGSPVVVFPGLLEYQQECERQTRRALSDQAYAAAHREGAALGFSGAVAYALGEQLPPTPTSAADPTKRERQVAELVAEGLTNKEIAARLTISPRTAQGHVEHLLTKLGFTSRAQIAAWIVESQNKPS</sequence>
<dbReference type="AlphaFoldDB" id="Q0S180"/>
<dbReference type="PROSITE" id="PS50043">
    <property type="entry name" value="HTH_LUXR_2"/>
    <property type="match status" value="1"/>
</dbReference>
<dbReference type="Proteomes" id="UP000008710">
    <property type="component" value="Chromosome"/>
</dbReference>
<dbReference type="GO" id="GO:0016301">
    <property type="term" value="F:kinase activity"/>
    <property type="evidence" value="ECO:0007669"/>
    <property type="project" value="UniProtKB-KW"/>
</dbReference>
<dbReference type="GO" id="GO:0006355">
    <property type="term" value="P:regulation of DNA-templated transcription"/>
    <property type="evidence" value="ECO:0007669"/>
    <property type="project" value="InterPro"/>
</dbReference>
<dbReference type="SUPFAM" id="SSF48452">
    <property type="entry name" value="TPR-like"/>
    <property type="match status" value="1"/>
</dbReference>
<organism evidence="2 3">
    <name type="scientific">Rhodococcus jostii (strain RHA1)</name>
    <dbReference type="NCBI Taxonomy" id="101510"/>
    <lineage>
        <taxon>Bacteria</taxon>
        <taxon>Bacillati</taxon>
        <taxon>Actinomycetota</taxon>
        <taxon>Actinomycetes</taxon>
        <taxon>Mycobacteriales</taxon>
        <taxon>Nocardiaceae</taxon>
        <taxon>Rhodococcus</taxon>
    </lineage>
</organism>
<name>Q0S180_RHOJR</name>
<dbReference type="HOGENOM" id="CLU_004665_5_5_11"/>
<dbReference type="PANTHER" id="PTHR47691">
    <property type="entry name" value="REGULATOR-RELATED"/>
    <property type="match status" value="1"/>
</dbReference>
<dbReference type="EMBL" id="CP000431">
    <property type="protein sequence ID" value="ABG98706.1"/>
    <property type="molecule type" value="Genomic_DNA"/>
</dbReference>
<proteinExistence type="predicted"/>
<dbReference type="Gene3D" id="1.10.10.10">
    <property type="entry name" value="Winged helix-like DNA-binding domain superfamily/Winged helix DNA-binding domain"/>
    <property type="match status" value="1"/>
</dbReference>
<dbReference type="PRINTS" id="PR00038">
    <property type="entry name" value="HTHLUXR"/>
</dbReference>
<dbReference type="InterPro" id="IPR000792">
    <property type="entry name" value="Tscrpt_reg_LuxR_C"/>
</dbReference>
<dbReference type="KEGG" id="rha:RHA1_ro06940"/>
<keyword evidence="2" id="KW-0808">Transferase</keyword>
<dbReference type="SMART" id="SM00421">
    <property type="entry name" value="HTH_LUXR"/>
    <property type="match status" value="1"/>
</dbReference>
<dbReference type="InterPro" id="IPR058852">
    <property type="entry name" value="HTH_77"/>
</dbReference>
<dbReference type="Gene3D" id="1.25.40.10">
    <property type="entry name" value="Tetratricopeptide repeat domain"/>
    <property type="match status" value="1"/>
</dbReference>
<accession>Q0S180</accession>
<dbReference type="PANTHER" id="PTHR47691:SF3">
    <property type="entry name" value="HTH-TYPE TRANSCRIPTIONAL REGULATOR RV0890C-RELATED"/>
    <property type="match status" value="1"/>
</dbReference>
<protein>
    <submittedName>
        <fullName evidence="2">Possible protein kinase/ transcriptional regulator, LuxR family protein</fullName>
    </submittedName>
</protein>
<gene>
    <name evidence="2" type="ordered locus">RHA1_ro06940</name>
</gene>
<dbReference type="InterPro" id="IPR036388">
    <property type="entry name" value="WH-like_DNA-bd_sf"/>
</dbReference>
<dbReference type="SUPFAM" id="SSF46894">
    <property type="entry name" value="C-terminal effector domain of the bipartite response regulators"/>
    <property type="match status" value="1"/>
</dbReference>
<keyword evidence="2" id="KW-0418">Kinase</keyword>
<dbReference type="InterPro" id="IPR011990">
    <property type="entry name" value="TPR-like_helical_dom_sf"/>
</dbReference>
<dbReference type="CDD" id="cd06170">
    <property type="entry name" value="LuxR_C_like"/>
    <property type="match status" value="1"/>
</dbReference>
<dbReference type="Pfam" id="PF00196">
    <property type="entry name" value="GerE"/>
    <property type="match status" value="1"/>
</dbReference>
<dbReference type="eggNOG" id="COG3903">
    <property type="taxonomic scope" value="Bacteria"/>
</dbReference>
<feature type="domain" description="HTH luxR-type" evidence="1">
    <location>
        <begin position="468"/>
        <end position="533"/>
    </location>
</feature>
<reference evidence="3" key="1">
    <citation type="journal article" date="2006" name="Proc. Natl. Acad. Sci. U.S.A.">
        <title>The complete genome of Rhodococcus sp. RHA1 provides insights into a catabolic powerhouse.</title>
        <authorList>
            <person name="McLeod M.P."/>
            <person name="Warren R.L."/>
            <person name="Hsiao W.W.L."/>
            <person name="Araki N."/>
            <person name="Myhre M."/>
            <person name="Fernandes C."/>
            <person name="Miyazawa D."/>
            <person name="Wong W."/>
            <person name="Lillquist A.L."/>
            <person name="Wang D."/>
            <person name="Dosanjh M."/>
            <person name="Hara H."/>
            <person name="Petrescu A."/>
            <person name="Morin R.D."/>
            <person name="Yang G."/>
            <person name="Stott J.M."/>
            <person name="Schein J.E."/>
            <person name="Shin H."/>
            <person name="Smailus D."/>
            <person name="Siddiqui A.S."/>
            <person name="Marra M.A."/>
            <person name="Jones S.J.M."/>
            <person name="Holt R."/>
            <person name="Brinkman F.S.L."/>
            <person name="Miyauchi K."/>
            <person name="Fukuda M."/>
            <person name="Davies J.E."/>
            <person name="Mohn W.W."/>
            <person name="Eltis L.D."/>
        </authorList>
    </citation>
    <scope>NUCLEOTIDE SEQUENCE [LARGE SCALE GENOMIC DNA]</scope>
    <source>
        <strain evidence="3">RHA1</strain>
    </source>
</reference>
<dbReference type="InterPro" id="IPR016032">
    <property type="entry name" value="Sig_transdc_resp-reg_C-effctor"/>
</dbReference>
<dbReference type="GO" id="GO:0003677">
    <property type="term" value="F:DNA binding"/>
    <property type="evidence" value="ECO:0007669"/>
    <property type="project" value="InterPro"/>
</dbReference>
<evidence type="ECO:0000259" key="1">
    <source>
        <dbReference type="PROSITE" id="PS50043"/>
    </source>
</evidence>
<dbReference type="Pfam" id="PF25872">
    <property type="entry name" value="HTH_77"/>
    <property type="match status" value="1"/>
</dbReference>
<evidence type="ECO:0000313" key="2">
    <source>
        <dbReference type="EMBL" id="ABG98706.1"/>
    </source>
</evidence>